<evidence type="ECO:0000256" key="1">
    <source>
        <dbReference type="SAM" id="Phobius"/>
    </source>
</evidence>
<protein>
    <submittedName>
        <fullName evidence="2">Uncharacterized protein</fullName>
    </submittedName>
</protein>
<reference evidence="3" key="1">
    <citation type="journal article" date="2019" name="Int. J. Syst. Evol. Microbiol.">
        <title>The Global Catalogue of Microorganisms (GCM) 10K type strain sequencing project: providing services to taxonomists for standard genome sequencing and annotation.</title>
        <authorList>
            <consortium name="The Broad Institute Genomics Platform"/>
            <consortium name="The Broad Institute Genome Sequencing Center for Infectious Disease"/>
            <person name="Wu L."/>
            <person name="Ma J."/>
        </authorList>
    </citation>
    <scope>NUCLEOTIDE SEQUENCE [LARGE SCALE GENOMIC DNA]</scope>
    <source>
        <strain evidence="3">JCM 18961</strain>
    </source>
</reference>
<keyword evidence="1" id="KW-0812">Transmembrane</keyword>
<proteinExistence type="predicted"/>
<comment type="caution">
    <text evidence="2">The sequence shown here is derived from an EMBL/GenBank/DDBJ whole genome shotgun (WGS) entry which is preliminary data.</text>
</comment>
<keyword evidence="3" id="KW-1185">Reference proteome</keyword>
<keyword evidence="1" id="KW-0472">Membrane</keyword>
<dbReference type="Proteomes" id="UP001500556">
    <property type="component" value="Unassembled WGS sequence"/>
</dbReference>
<accession>A0ABP8XTK5</accession>
<feature type="transmembrane region" description="Helical" evidence="1">
    <location>
        <begin position="41"/>
        <end position="62"/>
    </location>
</feature>
<dbReference type="RefSeq" id="WP_345501470.1">
    <property type="nucleotide sequence ID" value="NZ_BAABLO010000003.1"/>
</dbReference>
<sequence length="120" mass="12847">MLNPFEIGSVNVLEVVTVALLAGAAALVLSRGRNARWARRAAAGVGLLALSRLLGILALQWLLWERQTAMVEKVRAYSWMQAGLWLLSTAGLVLLVVAVLTQREAPVPGSDAPYAQAQAE</sequence>
<evidence type="ECO:0000313" key="2">
    <source>
        <dbReference type="EMBL" id="GAA4714848.1"/>
    </source>
</evidence>
<keyword evidence="1" id="KW-1133">Transmembrane helix</keyword>
<dbReference type="EMBL" id="BAABLO010000003">
    <property type="protein sequence ID" value="GAA4714848.1"/>
    <property type="molecule type" value="Genomic_DNA"/>
</dbReference>
<evidence type="ECO:0000313" key="3">
    <source>
        <dbReference type="Proteomes" id="UP001500556"/>
    </source>
</evidence>
<name>A0ABP8XTK5_9MICO</name>
<feature type="transmembrane region" description="Helical" evidence="1">
    <location>
        <begin position="12"/>
        <end position="29"/>
    </location>
</feature>
<gene>
    <name evidence="2" type="ORF">GCM10025782_09080</name>
</gene>
<feature type="transmembrane region" description="Helical" evidence="1">
    <location>
        <begin position="82"/>
        <end position="100"/>
    </location>
</feature>
<organism evidence="2 3">
    <name type="scientific">Pedococcus ginsenosidimutans</name>
    <dbReference type="NCBI Taxonomy" id="490570"/>
    <lineage>
        <taxon>Bacteria</taxon>
        <taxon>Bacillati</taxon>
        <taxon>Actinomycetota</taxon>
        <taxon>Actinomycetes</taxon>
        <taxon>Micrococcales</taxon>
        <taxon>Intrasporangiaceae</taxon>
        <taxon>Pedococcus</taxon>
    </lineage>
</organism>